<feature type="chain" id="PRO_5022835365" description="Lipoprotein" evidence="2">
    <location>
        <begin position="32"/>
        <end position="312"/>
    </location>
</feature>
<dbReference type="AlphaFoldDB" id="A0A5C6K0Y0"/>
<protein>
    <recommendedName>
        <fullName evidence="5">Lipoprotein</fullName>
    </recommendedName>
</protein>
<proteinExistence type="predicted"/>
<accession>A0A5C6K0Y0</accession>
<dbReference type="Proteomes" id="UP000320481">
    <property type="component" value="Unassembled WGS sequence"/>
</dbReference>
<dbReference type="EMBL" id="VOGW01000034">
    <property type="protein sequence ID" value="TWV56043.1"/>
    <property type="molecule type" value="Genomic_DNA"/>
</dbReference>
<sequence length="312" mass="32154">MSASRTVRNLAVAVSLLPLLAACGAETASHAAGGAKDPAGARGQLDVPPDAGPDLKKRYLLENALAVCMKKQGFTYTPVAPEDPAASWATDGADYDLTKKYRQKYGFGIYAAAVYPDDPKAPGSAAFRETSNGSSPNADYVATLTPGQKAAYDKALGGPPDPKTGRKEWTGCSGEADRQVYGSASAQERSVTTAEQNQANAQALNGDPRLIALAQSYATCLKDHGIPVTTTQPTGIGEMVKLGAMASAGPAAGPAAVGPDGKQAKTLSKEEAMPRLAKDVDLALTDLECGRKFRAAYFPKFMKAPASGGGAG</sequence>
<reference evidence="3" key="1">
    <citation type="journal article" date="2019" name="Microbiol. Resour. Announc.">
        <title>Draft Genomic Sequences of Streptomyces misionensis and Streptomyces albidoflavus, bacteria applied for phytopathogen biocontrol.</title>
        <authorList>
            <person name="Pylro V."/>
            <person name="Dias A."/>
            <person name="Andreote F."/>
            <person name="Varani A."/>
            <person name="Andreote C."/>
            <person name="Bernardo E."/>
            <person name="Martins T."/>
        </authorList>
    </citation>
    <scope>NUCLEOTIDE SEQUENCE [LARGE SCALE GENOMIC DNA]</scope>
    <source>
        <strain evidence="3">66</strain>
    </source>
</reference>
<keyword evidence="4" id="KW-1185">Reference proteome</keyword>
<organism evidence="3 4">
    <name type="scientific">Streptomyces misionensis</name>
    <dbReference type="NCBI Taxonomy" id="67331"/>
    <lineage>
        <taxon>Bacteria</taxon>
        <taxon>Bacillati</taxon>
        <taxon>Actinomycetota</taxon>
        <taxon>Actinomycetes</taxon>
        <taxon>Kitasatosporales</taxon>
        <taxon>Streptomycetaceae</taxon>
        <taxon>Streptomyces</taxon>
    </lineage>
</organism>
<evidence type="ECO:0000313" key="4">
    <source>
        <dbReference type="Proteomes" id="UP000320481"/>
    </source>
</evidence>
<feature type="region of interest" description="Disordered" evidence="1">
    <location>
        <begin position="151"/>
        <end position="174"/>
    </location>
</feature>
<keyword evidence="2" id="KW-0732">Signal</keyword>
<comment type="caution">
    <text evidence="3">The sequence shown here is derived from an EMBL/GenBank/DDBJ whole genome shotgun (WGS) entry which is preliminary data.</text>
</comment>
<gene>
    <name evidence="3" type="ORF">FRZ03_05660</name>
</gene>
<evidence type="ECO:0000313" key="3">
    <source>
        <dbReference type="EMBL" id="TWV56043.1"/>
    </source>
</evidence>
<evidence type="ECO:0000256" key="2">
    <source>
        <dbReference type="SAM" id="SignalP"/>
    </source>
</evidence>
<evidence type="ECO:0008006" key="5">
    <source>
        <dbReference type="Google" id="ProtNLM"/>
    </source>
</evidence>
<evidence type="ECO:0000256" key="1">
    <source>
        <dbReference type="SAM" id="MobiDB-lite"/>
    </source>
</evidence>
<name>A0A5C6K0Y0_9ACTN</name>
<dbReference type="PROSITE" id="PS51257">
    <property type="entry name" value="PROKAR_LIPOPROTEIN"/>
    <property type="match status" value="1"/>
</dbReference>
<feature type="signal peptide" evidence="2">
    <location>
        <begin position="1"/>
        <end position="31"/>
    </location>
</feature>